<dbReference type="Proteomes" id="UP000254134">
    <property type="component" value="Unassembled WGS sequence"/>
</dbReference>
<evidence type="ECO:0000256" key="3">
    <source>
        <dbReference type="SAM" id="Phobius"/>
    </source>
</evidence>
<dbReference type="NCBIfam" id="TIGR00350">
    <property type="entry name" value="lytR_cpsA_psr"/>
    <property type="match status" value="1"/>
</dbReference>
<dbReference type="RefSeq" id="WP_114796900.1">
    <property type="nucleotide sequence ID" value="NZ_QQZY01000006.1"/>
</dbReference>
<reference evidence="6" key="2">
    <citation type="journal article" date="2019" name="MicrobiologyOpen">
        <title>High-quality draft genome sequence of Gaiella occulta isolated from a 150 meter deep mineral water borehole and comparison with the genome sequences of other deep-branching lineages of the phylum Actinobacteria.</title>
        <authorList>
            <person name="Severino R."/>
            <person name="Froufe H.J.C."/>
            <person name="Barroso C."/>
            <person name="Albuquerque L."/>
            <person name="Lobo-da-Cunha A."/>
            <person name="da Costa M.S."/>
            <person name="Egas C."/>
        </authorList>
    </citation>
    <scope>NUCLEOTIDE SEQUENCE [LARGE SCALE GENOMIC DNA]</scope>
    <source>
        <strain evidence="6">F2-233</strain>
    </source>
</reference>
<evidence type="ECO:0000256" key="1">
    <source>
        <dbReference type="ARBA" id="ARBA00006068"/>
    </source>
</evidence>
<keyword evidence="3" id="KW-0472">Membrane</keyword>
<feature type="region of interest" description="Disordered" evidence="2">
    <location>
        <begin position="1"/>
        <end position="47"/>
    </location>
</feature>
<keyword evidence="3" id="KW-1133">Transmembrane helix</keyword>
<dbReference type="PANTHER" id="PTHR33392:SF6">
    <property type="entry name" value="POLYISOPRENYL-TEICHOIC ACID--PEPTIDOGLYCAN TEICHOIC ACID TRANSFERASE TAGU"/>
    <property type="match status" value="1"/>
</dbReference>
<dbReference type="PANTHER" id="PTHR33392">
    <property type="entry name" value="POLYISOPRENYL-TEICHOIC ACID--PEPTIDOGLYCAN TEICHOIC ACID TRANSFERASE TAGU"/>
    <property type="match status" value="1"/>
</dbReference>
<name>A0A7M2YUV2_9ACTN</name>
<dbReference type="Pfam" id="PF03816">
    <property type="entry name" value="LytR_cpsA_psr"/>
    <property type="match status" value="1"/>
</dbReference>
<feature type="transmembrane region" description="Helical" evidence="3">
    <location>
        <begin position="53"/>
        <end position="75"/>
    </location>
</feature>
<evidence type="ECO:0000256" key="2">
    <source>
        <dbReference type="SAM" id="MobiDB-lite"/>
    </source>
</evidence>
<dbReference type="Gene3D" id="3.40.630.190">
    <property type="entry name" value="LCP protein"/>
    <property type="match status" value="1"/>
</dbReference>
<evidence type="ECO:0000313" key="5">
    <source>
        <dbReference type="EMBL" id="RDI73931.1"/>
    </source>
</evidence>
<sequence>MPEQEKPYRVYRGGRAKGRVPLQRHAPAKRQQEAGAAGSPERGPKERHWGRRITLALAALLLLAGVWLATSYLSFARGIRDANARVPRSVAAELSHRGGLLTATPATILVLGTDGGTQVGRAGANRSDSIMLIRTDPRTHRLAYLSIPRDLRVEIPGYGSAKINSAFQRGGPALTLRTVKALTGLEIDHVAFVDFDRFRELIDAVGGIDVNVSRPIRSNRFDCPYATSQRCASWQGWRFEKGRQHMSGQRALVYARIRENLLDRSETDFDRARRQQQVIQATADRVTSLGTAVKLPFVGGTIVKPLATDLSAGQVLQLGWAYFRADSAGALHCRLGGEPGTADGQSVIFGSEDNVATVAMFTGRSAPLAPPRGLPYAPGCVVGDRPL</sequence>
<reference evidence="5 6" key="1">
    <citation type="submission" date="2018-07" db="EMBL/GenBank/DDBJ databases">
        <title>High-quality-draft genome sequence of Gaiella occulta.</title>
        <authorList>
            <person name="Severino R."/>
            <person name="Froufe H.J.C."/>
            <person name="Rainey F.A."/>
            <person name="Barroso C."/>
            <person name="Albuquerque L."/>
            <person name="Lobo-Da-Cunha A."/>
            <person name="Da Costa M.S."/>
            <person name="Egas C."/>
        </authorList>
    </citation>
    <scope>NUCLEOTIDE SEQUENCE [LARGE SCALE GENOMIC DNA]</scope>
    <source>
        <strain evidence="5 6">F2-233</strain>
    </source>
</reference>
<gene>
    <name evidence="5" type="ORF">Gocc_2495</name>
</gene>
<comment type="similarity">
    <text evidence="1">Belongs to the LytR/CpsA/Psr (LCP) family.</text>
</comment>
<keyword evidence="3" id="KW-0812">Transmembrane</keyword>
<feature type="domain" description="Cell envelope-related transcriptional attenuator" evidence="4">
    <location>
        <begin position="126"/>
        <end position="286"/>
    </location>
</feature>
<proteinExistence type="inferred from homology"/>
<organism evidence="5 6">
    <name type="scientific">Gaiella occulta</name>
    <dbReference type="NCBI Taxonomy" id="1002870"/>
    <lineage>
        <taxon>Bacteria</taxon>
        <taxon>Bacillati</taxon>
        <taxon>Actinomycetota</taxon>
        <taxon>Thermoleophilia</taxon>
        <taxon>Gaiellales</taxon>
        <taxon>Gaiellaceae</taxon>
        <taxon>Gaiella</taxon>
    </lineage>
</organism>
<dbReference type="OrthoDB" id="9782542at2"/>
<dbReference type="InterPro" id="IPR050922">
    <property type="entry name" value="LytR/CpsA/Psr_CW_biosynth"/>
</dbReference>
<dbReference type="InterPro" id="IPR004474">
    <property type="entry name" value="LytR_CpsA_psr"/>
</dbReference>
<keyword evidence="6" id="KW-1185">Reference proteome</keyword>
<dbReference type="EMBL" id="QQZY01000006">
    <property type="protein sequence ID" value="RDI73931.1"/>
    <property type="molecule type" value="Genomic_DNA"/>
</dbReference>
<accession>A0A7M2YUV2</accession>
<evidence type="ECO:0000259" key="4">
    <source>
        <dbReference type="Pfam" id="PF03816"/>
    </source>
</evidence>
<comment type="caution">
    <text evidence="5">The sequence shown here is derived from an EMBL/GenBank/DDBJ whole genome shotgun (WGS) entry which is preliminary data.</text>
</comment>
<evidence type="ECO:0000313" key="6">
    <source>
        <dbReference type="Proteomes" id="UP000254134"/>
    </source>
</evidence>
<dbReference type="AlphaFoldDB" id="A0A7M2YUV2"/>
<protein>
    <submittedName>
        <fullName evidence="5">Cell envelope-related function transcriptional attenuator common domain</fullName>
    </submittedName>
</protein>